<dbReference type="InterPro" id="IPR002591">
    <property type="entry name" value="Phosphodiest/P_Trfase"/>
</dbReference>
<sequence>MNEKVLLILVDGMRPDALSACGHPFIEELKASAAHTLQATTIMPSVTLPCHMSLFHSVPSERHGILDNVYTPQVRPIAGLCEQLHAYQRTCAMFYNWEQLRDLTRPESLAYSCFIAGNAHTYEASNDMLTDQAIQYVGGHLPDFAFLYLGLVDEIGHKHGWMSDAYLKSVYASWASIERIVRALPPEYAVIVTADHGGHDRTHGTTMPEDMTIPIFIKSRSMLPGTAIRQASILDLAPTIAKLNGVPSNKDWEGRCLL</sequence>
<dbReference type="EMBL" id="CP048286">
    <property type="protein sequence ID" value="QHW32084.1"/>
    <property type="molecule type" value="Genomic_DNA"/>
</dbReference>
<dbReference type="Proteomes" id="UP000479114">
    <property type="component" value="Chromosome"/>
</dbReference>
<dbReference type="InterPro" id="IPR017850">
    <property type="entry name" value="Alkaline_phosphatase_core_sf"/>
</dbReference>
<dbReference type="AlphaFoldDB" id="A0A6C0P0S3"/>
<evidence type="ECO:0008006" key="3">
    <source>
        <dbReference type="Google" id="ProtNLM"/>
    </source>
</evidence>
<dbReference type="KEGG" id="prz:GZH47_15535"/>
<proteinExistence type="predicted"/>
<evidence type="ECO:0000313" key="1">
    <source>
        <dbReference type="EMBL" id="QHW32084.1"/>
    </source>
</evidence>
<gene>
    <name evidence="1" type="ORF">GZH47_15535</name>
</gene>
<dbReference type="SUPFAM" id="SSF53649">
    <property type="entry name" value="Alkaline phosphatase-like"/>
    <property type="match status" value="1"/>
</dbReference>
<reference evidence="1 2" key="1">
    <citation type="submission" date="2020-02" db="EMBL/GenBank/DDBJ databases">
        <title>Paenibacillus sp. nov., isolated from rhizosphere soil of tomato.</title>
        <authorList>
            <person name="Weon H.-Y."/>
            <person name="Lee S.A."/>
        </authorList>
    </citation>
    <scope>NUCLEOTIDE SEQUENCE [LARGE SCALE GENOMIC DNA]</scope>
    <source>
        <strain evidence="1 2">14171R-81</strain>
    </source>
</reference>
<dbReference type="GO" id="GO:0016787">
    <property type="term" value="F:hydrolase activity"/>
    <property type="evidence" value="ECO:0007669"/>
    <property type="project" value="UniProtKB-ARBA"/>
</dbReference>
<accession>A0A6C0P0S3</accession>
<dbReference type="Pfam" id="PF01663">
    <property type="entry name" value="Phosphodiest"/>
    <property type="match status" value="2"/>
</dbReference>
<evidence type="ECO:0000313" key="2">
    <source>
        <dbReference type="Proteomes" id="UP000479114"/>
    </source>
</evidence>
<dbReference type="PANTHER" id="PTHR10151:SF120">
    <property type="entry name" value="BIS(5'-ADENOSYL)-TRIPHOSPHATASE"/>
    <property type="match status" value="1"/>
</dbReference>
<organism evidence="1 2">
    <name type="scientific">Paenibacillus rhizovicinus</name>
    <dbReference type="NCBI Taxonomy" id="2704463"/>
    <lineage>
        <taxon>Bacteria</taxon>
        <taxon>Bacillati</taxon>
        <taxon>Bacillota</taxon>
        <taxon>Bacilli</taxon>
        <taxon>Bacillales</taxon>
        <taxon>Paenibacillaceae</taxon>
        <taxon>Paenibacillus</taxon>
    </lineage>
</organism>
<keyword evidence="2" id="KW-1185">Reference proteome</keyword>
<dbReference type="Gene3D" id="3.40.720.10">
    <property type="entry name" value="Alkaline Phosphatase, subunit A"/>
    <property type="match status" value="1"/>
</dbReference>
<protein>
    <recommendedName>
        <fullName evidence="3">Alkaline phosphatase family protein</fullName>
    </recommendedName>
</protein>
<dbReference type="PANTHER" id="PTHR10151">
    <property type="entry name" value="ECTONUCLEOTIDE PYROPHOSPHATASE/PHOSPHODIESTERASE"/>
    <property type="match status" value="1"/>
</dbReference>
<dbReference type="RefSeq" id="WP_162640888.1">
    <property type="nucleotide sequence ID" value="NZ_CP048286.1"/>
</dbReference>
<name>A0A6C0P0S3_9BACL</name>